<comment type="caution">
    <text evidence="1">The sequence shown here is derived from an EMBL/GenBank/DDBJ whole genome shotgun (WGS) entry which is preliminary data.</text>
</comment>
<name>A0ABU9GDJ9_COBMA</name>
<accession>A0ABU9GDJ9</accession>
<proteinExistence type="predicted"/>
<evidence type="ECO:0000313" key="2">
    <source>
        <dbReference type="Proteomes" id="UP001378242"/>
    </source>
</evidence>
<organism evidence="1 2">
    <name type="scientific">Cobetia marina</name>
    <name type="common">Deleya marina</name>
    <dbReference type="NCBI Taxonomy" id="28258"/>
    <lineage>
        <taxon>Bacteria</taxon>
        <taxon>Pseudomonadati</taxon>
        <taxon>Pseudomonadota</taxon>
        <taxon>Gammaproteobacteria</taxon>
        <taxon>Oceanospirillales</taxon>
        <taxon>Halomonadaceae</taxon>
        <taxon>Cobetia</taxon>
    </lineage>
</organism>
<dbReference type="GeneID" id="43179135"/>
<sequence>MKTLTAFLNRFDRDLPDLEQGKDEGLKSTLRISIPSLGEAFIVGLAAL</sequence>
<dbReference type="RefSeq" id="WP_157109499.1">
    <property type="nucleotide sequence ID" value="NZ_BJOH01000039.1"/>
</dbReference>
<evidence type="ECO:0000313" key="1">
    <source>
        <dbReference type="EMBL" id="MEL0615704.1"/>
    </source>
</evidence>
<dbReference type="EMBL" id="JBAKAP010000002">
    <property type="protein sequence ID" value="MEL0615704.1"/>
    <property type="molecule type" value="Genomic_DNA"/>
</dbReference>
<reference evidence="1 2" key="1">
    <citation type="submission" date="2024-02" db="EMBL/GenBank/DDBJ databases">
        <title>Bacteria isolated from the canopy kelp, Nereocystis luetkeana.</title>
        <authorList>
            <person name="Pfister C.A."/>
            <person name="Younker I.T."/>
            <person name="Light S.H."/>
        </authorList>
    </citation>
    <scope>NUCLEOTIDE SEQUENCE [LARGE SCALE GENOMIC DNA]</scope>
    <source>
        <strain evidence="1 2">TI.5.07</strain>
    </source>
</reference>
<protein>
    <submittedName>
        <fullName evidence="1">Uncharacterized protein</fullName>
    </submittedName>
</protein>
<keyword evidence="2" id="KW-1185">Reference proteome</keyword>
<dbReference type="Proteomes" id="UP001378242">
    <property type="component" value="Unassembled WGS sequence"/>
</dbReference>
<gene>
    <name evidence="1" type="ORF">V6243_02590</name>
</gene>